<feature type="transmembrane region" description="Helical" evidence="17">
    <location>
        <begin position="40"/>
        <end position="63"/>
    </location>
</feature>
<evidence type="ECO:0000313" key="21">
    <source>
        <dbReference type="EMBL" id="QCP54120.1"/>
    </source>
</evidence>
<evidence type="ECO:0000256" key="6">
    <source>
        <dbReference type="ARBA" id="ARBA00022519"/>
    </source>
</evidence>
<dbReference type="Pfam" id="PF02706">
    <property type="entry name" value="Wzz"/>
    <property type="match status" value="1"/>
</dbReference>
<dbReference type="Pfam" id="PF23607">
    <property type="entry name" value="WZC_N"/>
    <property type="match status" value="1"/>
</dbReference>
<evidence type="ECO:0000259" key="18">
    <source>
        <dbReference type="Pfam" id="PF02706"/>
    </source>
</evidence>
<evidence type="ECO:0000256" key="16">
    <source>
        <dbReference type="SAM" id="Coils"/>
    </source>
</evidence>
<evidence type="ECO:0000256" key="11">
    <source>
        <dbReference type="ARBA" id="ARBA00022840"/>
    </source>
</evidence>
<keyword evidence="11" id="KW-0067">ATP-binding</keyword>
<evidence type="ECO:0000259" key="20">
    <source>
        <dbReference type="Pfam" id="PF13807"/>
    </source>
</evidence>
<keyword evidence="8 17" id="KW-0812">Transmembrane</keyword>
<evidence type="ECO:0000313" key="22">
    <source>
        <dbReference type="Proteomes" id="UP000298656"/>
    </source>
</evidence>
<dbReference type="InterPro" id="IPR025669">
    <property type="entry name" value="AAA_dom"/>
</dbReference>
<dbReference type="InterPro" id="IPR050445">
    <property type="entry name" value="Bact_polysacc_biosynth/exp"/>
</dbReference>
<feature type="transmembrane region" description="Helical" evidence="17">
    <location>
        <begin position="453"/>
        <end position="477"/>
    </location>
</feature>
<dbReference type="EC" id="2.7.10.2" evidence="4"/>
<dbReference type="PANTHER" id="PTHR32309">
    <property type="entry name" value="TYROSINE-PROTEIN KINASE"/>
    <property type="match status" value="1"/>
</dbReference>
<proteinExistence type="inferred from homology"/>
<evidence type="ECO:0000256" key="13">
    <source>
        <dbReference type="ARBA" id="ARBA00023136"/>
    </source>
</evidence>
<evidence type="ECO:0000256" key="9">
    <source>
        <dbReference type="ARBA" id="ARBA00022741"/>
    </source>
</evidence>
<keyword evidence="14" id="KW-0829">Tyrosine-protein kinase</keyword>
<dbReference type="AlphaFoldDB" id="A0A4V1EIK8"/>
<dbReference type="InterPro" id="IPR003856">
    <property type="entry name" value="LPS_length_determ_N"/>
</dbReference>
<dbReference type="GO" id="GO:0005524">
    <property type="term" value="F:ATP binding"/>
    <property type="evidence" value="ECO:0007669"/>
    <property type="project" value="UniProtKB-KW"/>
</dbReference>
<dbReference type="GO" id="GO:0004715">
    <property type="term" value="F:non-membrane spanning protein tyrosine kinase activity"/>
    <property type="evidence" value="ECO:0007669"/>
    <property type="project" value="UniProtKB-EC"/>
</dbReference>
<name>A0A4V1EIK8_9BURK</name>
<keyword evidence="10 21" id="KW-0418">Kinase</keyword>
<comment type="catalytic activity">
    <reaction evidence="15">
        <text>L-tyrosyl-[protein] + ATP = O-phospho-L-tyrosyl-[protein] + ADP + H(+)</text>
        <dbReference type="Rhea" id="RHEA:10596"/>
        <dbReference type="Rhea" id="RHEA-COMP:10136"/>
        <dbReference type="Rhea" id="RHEA-COMP:20101"/>
        <dbReference type="ChEBI" id="CHEBI:15378"/>
        <dbReference type="ChEBI" id="CHEBI:30616"/>
        <dbReference type="ChEBI" id="CHEBI:46858"/>
        <dbReference type="ChEBI" id="CHEBI:61978"/>
        <dbReference type="ChEBI" id="CHEBI:456216"/>
        <dbReference type="EC" id="2.7.10.2"/>
    </reaction>
</comment>
<feature type="domain" description="Tyrosine-protein kinase G-rich" evidence="20">
    <location>
        <begin position="396"/>
        <end position="471"/>
    </location>
</feature>
<comment type="similarity">
    <text evidence="3">Belongs to the etk/wzc family.</text>
</comment>
<dbReference type="NCBIfam" id="TIGR01007">
    <property type="entry name" value="eps_fam"/>
    <property type="match status" value="1"/>
</dbReference>
<feature type="coiled-coil region" evidence="16">
    <location>
        <begin position="283"/>
        <end position="317"/>
    </location>
</feature>
<dbReference type="Gene3D" id="3.40.50.300">
    <property type="entry name" value="P-loop containing nucleotide triphosphate hydrolases"/>
    <property type="match status" value="1"/>
</dbReference>
<evidence type="ECO:0000256" key="4">
    <source>
        <dbReference type="ARBA" id="ARBA00011903"/>
    </source>
</evidence>
<evidence type="ECO:0000256" key="8">
    <source>
        <dbReference type="ARBA" id="ARBA00022692"/>
    </source>
</evidence>
<dbReference type="Proteomes" id="UP000298656">
    <property type="component" value="Chromosome 2"/>
</dbReference>
<dbReference type="EMBL" id="CP040078">
    <property type="protein sequence ID" value="QCP54120.1"/>
    <property type="molecule type" value="Genomic_DNA"/>
</dbReference>
<evidence type="ECO:0000256" key="15">
    <source>
        <dbReference type="ARBA" id="ARBA00051245"/>
    </source>
</evidence>
<gene>
    <name evidence="21" type="ORF">FAZ95_34615</name>
</gene>
<dbReference type="Pfam" id="PF13614">
    <property type="entry name" value="AAA_31"/>
    <property type="match status" value="1"/>
</dbReference>
<dbReference type="SUPFAM" id="SSF52540">
    <property type="entry name" value="P-loop containing nucleoside triphosphate hydrolases"/>
    <property type="match status" value="1"/>
</dbReference>
<dbReference type="CDD" id="cd05387">
    <property type="entry name" value="BY-kinase"/>
    <property type="match status" value="1"/>
</dbReference>
<keyword evidence="6" id="KW-0997">Cell inner membrane</keyword>
<evidence type="ECO:0000256" key="7">
    <source>
        <dbReference type="ARBA" id="ARBA00022679"/>
    </source>
</evidence>
<organism evidence="21 22">
    <name type="scientific">Trinickia violacea</name>
    <dbReference type="NCBI Taxonomy" id="2571746"/>
    <lineage>
        <taxon>Bacteria</taxon>
        <taxon>Pseudomonadati</taxon>
        <taxon>Pseudomonadota</taxon>
        <taxon>Betaproteobacteria</taxon>
        <taxon>Burkholderiales</taxon>
        <taxon>Burkholderiaceae</taxon>
        <taxon>Trinickia</taxon>
    </lineage>
</organism>
<evidence type="ECO:0000256" key="10">
    <source>
        <dbReference type="ARBA" id="ARBA00022777"/>
    </source>
</evidence>
<dbReference type="InterPro" id="IPR027417">
    <property type="entry name" value="P-loop_NTPase"/>
</dbReference>
<feature type="domain" description="Polysaccharide chain length determinant N-terminal" evidence="18">
    <location>
        <begin position="29"/>
        <end position="114"/>
    </location>
</feature>
<dbReference type="PANTHER" id="PTHR32309:SF13">
    <property type="entry name" value="FERRIC ENTEROBACTIN TRANSPORT PROTEIN FEPE"/>
    <property type="match status" value="1"/>
</dbReference>
<dbReference type="Pfam" id="PF13807">
    <property type="entry name" value="GNVR"/>
    <property type="match status" value="1"/>
</dbReference>
<reference evidence="21 22" key="1">
    <citation type="submission" date="2019-05" db="EMBL/GenBank/DDBJ databases">
        <title>Burkholderia sp. DHOD12, isolated from subtropical forest soil.</title>
        <authorList>
            <person name="Gao Z.-H."/>
            <person name="Qiu L.-H."/>
        </authorList>
    </citation>
    <scope>NUCLEOTIDE SEQUENCE [LARGE SCALE GENOMIC DNA]</scope>
    <source>
        <strain evidence="21 22">DHOD12</strain>
    </source>
</reference>
<dbReference type="KEGG" id="tvl:FAZ95_34615"/>
<dbReference type="RefSeq" id="WP_137336888.1">
    <property type="nucleotide sequence ID" value="NZ_CP040078.1"/>
</dbReference>
<accession>A0A4V1EIK8</accession>
<evidence type="ECO:0000256" key="12">
    <source>
        <dbReference type="ARBA" id="ARBA00022989"/>
    </source>
</evidence>
<feature type="domain" description="AAA" evidence="19">
    <location>
        <begin position="548"/>
        <end position="675"/>
    </location>
</feature>
<keyword evidence="5" id="KW-1003">Cell membrane</keyword>
<evidence type="ECO:0000256" key="2">
    <source>
        <dbReference type="ARBA" id="ARBA00007316"/>
    </source>
</evidence>
<keyword evidence="16" id="KW-0175">Coiled coil</keyword>
<dbReference type="InterPro" id="IPR005702">
    <property type="entry name" value="Wzc-like_C"/>
</dbReference>
<keyword evidence="9" id="KW-0547">Nucleotide-binding</keyword>
<keyword evidence="13 17" id="KW-0472">Membrane</keyword>
<evidence type="ECO:0000256" key="14">
    <source>
        <dbReference type="ARBA" id="ARBA00023137"/>
    </source>
</evidence>
<keyword evidence="7 21" id="KW-0808">Transferase</keyword>
<evidence type="ECO:0000256" key="17">
    <source>
        <dbReference type="SAM" id="Phobius"/>
    </source>
</evidence>
<dbReference type="GO" id="GO:0005886">
    <property type="term" value="C:plasma membrane"/>
    <property type="evidence" value="ECO:0007669"/>
    <property type="project" value="UniProtKB-SubCell"/>
</dbReference>
<keyword evidence="12 17" id="KW-1133">Transmembrane helix</keyword>
<evidence type="ECO:0000256" key="3">
    <source>
        <dbReference type="ARBA" id="ARBA00008883"/>
    </source>
</evidence>
<protein>
    <recommendedName>
        <fullName evidence="4">non-specific protein-tyrosine kinase</fullName>
        <ecNumber evidence="4">2.7.10.2</ecNumber>
    </recommendedName>
</protein>
<evidence type="ECO:0000256" key="1">
    <source>
        <dbReference type="ARBA" id="ARBA00004429"/>
    </source>
</evidence>
<evidence type="ECO:0000259" key="19">
    <source>
        <dbReference type="Pfam" id="PF13614"/>
    </source>
</evidence>
<comment type="subcellular location">
    <subcellularLocation>
        <location evidence="1">Cell inner membrane</location>
        <topology evidence="1">Multi-pass membrane protein</topology>
    </subcellularLocation>
</comment>
<keyword evidence="22" id="KW-1185">Reference proteome</keyword>
<sequence>MATGYFPVNSQKNRVDVAESDSMGLSPIDLLENLVAYRSVFLWVFGVILLCTTAYVFIATPIYSVDATIQVEEKKGSALGSLSSVAKALDIENSPVLGEIEIVRSRSVLSEAIEATGAQTTVSVINTFPLIGRWLGTILPRRENGLVDAPFGIDSWAWGGEIVLVKTFDVPYRMQGKRLELDYTGNEHWVLKDKDGDELLKGVVGQLAVGNGYRAQFDKILARPGTRFRLVRHSMQDRIERILKELTAVETKRQSSVIKLTYEDDNPIYASRLLNAIADAYLAQNVKRRSEESERSLEFLEQQLPVVKDRLQSAEAALNAFRNRQGSIDIGGEIKLLLDESATIEKSKLEAQMNKSQLATKYRADNPLLRAADAQLGEIEQSSSRLNSQIRELPLTQQQYLRLARDVEVNNQLYVGLLNNAQQLQIAKAGTIGNASIVDYAIVSDKPVSPNKVLMVAVGGILGLIFGFAAAQAVAVVSARVRDPKRLEAVTGSQTLGILPISQEQLAKGEGESPFLISKQMSDVPLVQSMRSLVLALQFALAEKKDGKVILVTSAVPGQGKSLTSANIAYLLAEKGMKTLLLDADLRKSTVHRYVDVGNGAGVVGVLQGAADLKSSVKTLFKNMDVLPVGKRTNKAAELFGNGALEELIRIARQEYDVVVIDSPPVLPVPDAALLSKHADATALVVRQNKVSYPEVVESLSNLAKIGCNVDGLVFNGFSPSTMRYGYLYRYQYYGGAYRYGAVDR</sequence>
<comment type="similarity">
    <text evidence="2">Belongs to the CpsD/CapB family.</text>
</comment>
<dbReference type="OrthoDB" id="9808257at2"/>
<evidence type="ECO:0000256" key="5">
    <source>
        <dbReference type="ARBA" id="ARBA00022475"/>
    </source>
</evidence>
<dbReference type="InterPro" id="IPR032807">
    <property type="entry name" value="GNVR"/>
</dbReference>